<name>A0ACB9G4A5_9ASTR</name>
<dbReference type="Proteomes" id="UP001056120">
    <property type="component" value="Linkage Group LG15"/>
</dbReference>
<gene>
    <name evidence="1" type="ORF">L1987_47719</name>
</gene>
<accession>A0ACB9G4A5</accession>
<reference evidence="2" key="1">
    <citation type="journal article" date="2022" name="Mol. Ecol. Resour.">
        <title>The genomes of chicory, endive, great burdock and yacon provide insights into Asteraceae palaeo-polyploidization history and plant inulin production.</title>
        <authorList>
            <person name="Fan W."/>
            <person name="Wang S."/>
            <person name="Wang H."/>
            <person name="Wang A."/>
            <person name="Jiang F."/>
            <person name="Liu H."/>
            <person name="Zhao H."/>
            <person name="Xu D."/>
            <person name="Zhang Y."/>
        </authorList>
    </citation>
    <scope>NUCLEOTIDE SEQUENCE [LARGE SCALE GENOMIC DNA]</scope>
    <source>
        <strain evidence="2">cv. Yunnan</strain>
    </source>
</reference>
<proteinExistence type="predicted"/>
<evidence type="ECO:0000313" key="2">
    <source>
        <dbReference type="Proteomes" id="UP001056120"/>
    </source>
</evidence>
<comment type="caution">
    <text evidence="1">The sequence shown here is derived from an EMBL/GenBank/DDBJ whole genome shotgun (WGS) entry which is preliminary data.</text>
</comment>
<evidence type="ECO:0000313" key="1">
    <source>
        <dbReference type="EMBL" id="KAI3777916.1"/>
    </source>
</evidence>
<protein>
    <submittedName>
        <fullName evidence="1">Uncharacterized protein</fullName>
    </submittedName>
</protein>
<keyword evidence="2" id="KW-1185">Reference proteome</keyword>
<dbReference type="EMBL" id="CM042032">
    <property type="protein sequence ID" value="KAI3777916.1"/>
    <property type="molecule type" value="Genomic_DNA"/>
</dbReference>
<organism evidence="1 2">
    <name type="scientific">Smallanthus sonchifolius</name>
    <dbReference type="NCBI Taxonomy" id="185202"/>
    <lineage>
        <taxon>Eukaryota</taxon>
        <taxon>Viridiplantae</taxon>
        <taxon>Streptophyta</taxon>
        <taxon>Embryophyta</taxon>
        <taxon>Tracheophyta</taxon>
        <taxon>Spermatophyta</taxon>
        <taxon>Magnoliopsida</taxon>
        <taxon>eudicotyledons</taxon>
        <taxon>Gunneridae</taxon>
        <taxon>Pentapetalae</taxon>
        <taxon>asterids</taxon>
        <taxon>campanulids</taxon>
        <taxon>Asterales</taxon>
        <taxon>Asteraceae</taxon>
        <taxon>Asteroideae</taxon>
        <taxon>Heliantheae alliance</taxon>
        <taxon>Millerieae</taxon>
        <taxon>Smallanthus</taxon>
    </lineage>
</organism>
<reference evidence="1 2" key="2">
    <citation type="journal article" date="2022" name="Mol. Ecol. Resour.">
        <title>The genomes of chicory, endive, great burdock and yacon provide insights into Asteraceae paleo-polyploidization history and plant inulin production.</title>
        <authorList>
            <person name="Fan W."/>
            <person name="Wang S."/>
            <person name="Wang H."/>
            <person name="Wang A."/>
            <person name="Jiang F."/>
            <person name="Liu H."/>
            <person name="Zhao H."/>
            <person name="Xu D."/>
            <person name="Zhang Y."/>
        </authorList>
    </citation>
    <scope>NUCLEOTIDE SEQUENCE [LARGE SCALE GENOMIC DNA]</scope>
    <source>
        <strain evidence="2">cv. Yunnan</strain>
        <tissue evidence="1">Leaves</tissue>
    </source>
</reference>
<sequence length="195" mass="21424">MYPMLGLADGAMVVASWRVGEGEIITNSFNLKPVVGSRSFSGMSTTESQPVTEFEFAVCDCCGLKEECTAEYVERIRERYQGKWICGLCGEAVKEEIVRSGRLISAEEAMNRHMTFRRATRSSGPPPNPAVHLIAAIRQILRRSLDSPRSLRSMPCSPKQIGADAGGLARSESCISPSYQELEEPGEKDMENTDA</sequence>